<dbReference type="GO" id="GO:0005886">
    <property type="term" value="C:plasma membrane"/>
    <property type="evidence" value="ECO:0007669"/>
    <property type="project" value="UniProtKB-SubCell"/>
</dbReference>
<dbReference type="PROSITE" id="PS50067">
    <property type="entry name" value="KINESIN_MOTOR_2"/>
    <property type="match status" value="1"/>
</dbReference>
<keyword evidence="10 17" id="KW-0472">Membrane</keyword>
<dbReference type="EMBL" id="LSYS01006159">
    <property type="protein sequence ID" value="OPJ75677.1"/>
    <property type="molecule type" value="Genomic_DNA"/>
</dbReference>
<feature type="compositionally biased region" description="Polar residues" evidence="16">
    <location>
        <begin position="2165"/>
        <end position="2182"/>
    </location>
</feature>
<evidence type="ECO:0000256" key="1">
    <source>
        <dbReference type="ARBA" id="ARBA00004651"/>
    </source>
</evidence>
<feature type="transmembrane region" description="Helical" evidence="17">
    <location>
        <begin position="2365"/>
        <end position="2386"/>
    </location>
</feature>
<feature type="transmembrane region" description="Helical" evidence="17">
    <location>
        <begin position="2673"/>
        <end position="2693"/>
    </location>
</feature>
<feature type="binding site" evidence="14">
    <location>
        <begin position="86"/>
        <end position="93"/>
    </location>
    <ligand>
        <name>ATP</name>
        <dbReference type="ChEBI" id="CHEBI:30616"/>
    </ligand>
</feature>
<feature type="coiled-coil region" evidence="15">
    <location>
        <begin position="826"/>
        <end position="1179"/>
    </location>
</feature>
<dbReference type="GO" id="GO:0007018">
    <property type="term" value="P:microtubule-based movement"/>
    <property type="evidence" value="ECO:0007669"/>
    <property type="project" value="InterPro"/>
</dbReference>
<feature type="coiled-coil region" evidence="15">
    <location>
        <begin position="346"/>
        <end position="390"/>
    </location>
</feature>
<keyword evidence="7 17" id="KW-1133">Transmembrane helix</keyword>
<dbReference type="GO" id="GO:0003777">
    <property type="term" value="F:microtubule motor activity"/>
    <property type="evidence" value="ECO:0007669"/>
    <property type="project" value="InterPro"/>
</dbReference>
<dbReference type="GO" id="GO:0015297">
    <property type="term" value="F:antiporter activity"/>
    <property type="evidence" value="ECO:0007669"/>
    <property type="project" value="InterPro"/>
</dbReference>
<evidence type="ECO:0000256" key="10">
    <source>
        <dbReference type="ARBA" id="ARBA00023136"/>
    </source>
</evidence>
<feature type="compositionally biased region" description="Acidic residues" evidence="16">
    <location>
        <begin position="2808"/>
        <end position="2825"/>
    </location>
</feature>
<dbReference type="InterPro" id="IPR036961">
    <property type="entry name" value="Kinesin_motor_dom_sf"/>
</dbReference>
<dbReference type="PRINTS" id="PR00380">
    <property type="entry name" value="KINESINHEAVY"/>
</dbReference>
<comment type="similarity">
    <text evidence="2">Belongs to the monovalent cation:proton antiporter 1 (CPA1) transporter (TC 2.A.36) family.</text>
</comment>
<keyword evidence="6 14" id="KW-0067">ATP-binding</keyword>
<dbReference type="InterPro" id="IPR006153">
    <property type="entry name" value="Cation/H_exchanger_TM"/>
</dbReference>
<keyword evidence="3" id="KW-1003">Cell membrane</keyword>
<feature type="transmembrane region" description="Helical" evidence="17">
    <location>
        <begin position="2485"/>
        <end position="2509"/>
    </location>
</feature>
<evidence type="ECO:0000256" key="7">
    <source>
        <dbReference type="ARBA" id="ARBA00022989"/>
    </source>
</evidence>
<comment type="subcellular location">
    <subcellularLocation>
        <location evidence="1">Cell membrane</location>
        <topology evidence="1">Multi-pass membrane protein</topology>
    </subcellularLocation>
</comment>
<evidence type="ECO:0000256" key="17">
    <source>
        <dbReference type="SAM" id="Phobius"/>
    </source>
</evidence>
<feature type="transmembrane region" description="Helical" evidence="17">
    <location>
        <begin position="2425"/>
        <end position="2444"/>
    </location>
</feature>
<feature type="transmembrane region" description="Helical" evidence="17">
    <location>
        <begin position="2515"/>
        <end position="2540"/>
    </location>
</feature>
<feature type="transmembrane region" description="Helical" evidence="17">
    <location>
        <begin position="2588"/>
        <end position="2609"/>
    </location>
</feature>
<evidence type="ECO:0000256" key="11">
    <source>
        <dbReference type="ARBA" id="ARBA00023175"/>
    </source>
</evidence>
<feature type="region of interest" description="Disordered" evidence="16">
    <location>
        <begin position="2149"/>
        <end position="2184"/>
    </location>
</feature>
<dbReference type="PROSITE" id="PS00411">
    <property type="entry name" value="KINESIN_MOTOR_1"/>
    <property type="match status" value="1"/>
</dbReference>
<dbReference type="PANTHER" id="PTHR31102">
    <property type="match status" value="1"/>
</dbReference>
<dbReference type="GO" id="GO:0007051">
    <property type="term" value="P:spindle organization"/>
    <property type="evidence" value="ECO:0007669"/>
    <property type="project" value="UniProtKB-ARBA"/>
</dbReference>
<dbReference type="InterPro" id="IPR051843">
    <property type="entry name" value="CPA1_transporter"/>
</dbReference>
<feature type="region of interest" description="Disordered" evidence="16">
    <location>
        <begin position="2804"/>
        <end position="2825"/>
    </location>
</feature>
<dbReference type="GO" id="GO:0000779">
    <property type="term" value="C:condensed chromosome, centromeric region"/>
    <property type="evidence" value="ECO:0007669"/>
    <property type="project" value="UniProtKB-ARBA"/>
</dbReference>
<evidence type="ECO:0000256" key="15">
    <source>
        <dbReference type="SAM" id="Coils"/>
    </source>
</evidence>
<keyword evidence="20" id="KW-1185">Reference proteome</keyword>
<dbReference type="GO" id="GO:0000278">
    <property type="term" value="P:mitotic cell cycle"/>
    <property type="evidence" value="ECO:0007669"/>
    <property type="project" value="UniProtKB-ARBA"/>
</dbReference>
<feature type="domain" description="Kinesin motor" evidence="18">
    <location>
        <begin position="6"/>
        <end position="330"/>
    </location>
</feature>
<keyword evidence="9 15" id="KW-0175">Coiled coil</keyword>
<comment type="caution">
    <text evidence="19">The sequence shown here is derived from an EMBL/GenBank/DDBJ whole genome shotgun (WGS) entry which is preliminary data.</text>
</comment>
<keyword evidence="4 17" id="KW-0812">Transmembrane</keyword>
<dbReference type="SUPFAM" id="SSF52540">
    <property type="entry name" value="P-loop containing nucleoside triphosphate hydrolases"/>
    <property type="match status" value="1"/>
</dbReference>
<comment type="similarity">
    <text evidence="14">Belongs to the TRAFAC class myosin-kinesin ATPase superfamily. Kinesin family.</text>
</comment>
<dbReference type="InterPro" id="IPR001752">
    <property type="entry name" value="Kinesin_motor_dom"/>
</dbReference>
<evidence type="ECO:0000256" key="14">
    <source>
        <dbReference type="PROSITE-ProRule" id="PRU00283"/>
    </source>
</evidence>
<evidence type="ECO:0000256" key="6">
    <source>
        <dbReference type="ARBA" id="ARBA00022840"/>
    </source>
</evidence>
<keyword evidence="5 14" id="KW-0547">Nucleotide-binding</keyword>
<dbReference type="GO" id="GO:0005524">
    <property type="term" value="F:ATP binding"/>
    <property type="evidence" value="ECO:0007669"/>
    <property type="project" value="UniProtKB-UniRule"/>
</dbReference>
<dbReference type="GO" id="GO:1902600">
    <property type="term" value="P:proton transmembrane transport"/>
    <property type="evidence" value="ECO:0007669"/>
    <property type="project" value="InterPro"/>
</dbReference>
<dbReference type="GO" id="GO:0008608">
    <property type="term" value="P:attachment of spindle microtubules to kinetochore"/>
    <property type="evidence" value="ECO:0007669"/>
    <property type="project" value="UniProtKB-ARBA"/>
</dbReference>
<evidence type="ECO:0000256" key="16">
    <source>
        <dbReference type="SAM" id="MobiDB-lite"/>
    </source>
</evidence>
<dbReference type="Gene3D" id="3.40.850.10">
    <property type="entry name" value="Kinesin motor domain"/>
    <property type="match status" value="1"/>
</dbReference>
<sequence length="2825" mass="321289">MADEGAVTVCVRVRPLIARENALGDKVAFYWKSENNTISEINGTKVFSYDRIFHSSDNTQQLYESVAVPIIQSAVQGYNGTIFAYGQTASGKTYTMMGNEYSPGIIPKAIQHVFKIICEIPDREFLLRVSYMEIYNETITDLLCDIRKKKPLGIREDVNRNTYVEDLIEEVVVAPEQVMEWIRKGEKNRHYGETKMNEHSSRSHTIFRMIIESRERSDPANTNCDGAVMVSHLNLVDLAGSERASQTGSEGIRLKEGCNINRSLFILGQVIKKLCDDPSGFINYRDSKLTRILQNSLGGNAKTVIICTVTPVSFDETLSTLQFANTAKRMKNTPKVNEVLDDDALLKRYRKEILDLKKQLEEVSSKTQIHAMEKDQLSQLLEEKNSLQKVQEDRIRNLTEMLVTSASFSSKEIAIAKKRRRVTWAPGKINQVNQSYFEDFGKTMLTEAKKKKMSLSSLPEMEDSTLETSECDNQCLLPDQVSEIEWTDGPKVNWTQRDFEESVQLCEALVLEKDIAVNEVNILQANFNDLVLENEQLKLEINELKEKLKEKMEVDEFEALEKQTQKDHEMQLMHEITNLKNLVSNAEVYNEELEAEINSKLEQLKEKENKIKILQNRVEELEKAGAEKKDTSFLAGDADKLTEEIQQLNKSLLDSEAIALDAKKQSAFLRTENLDLKEKMASTLAVQNVVKVVVKAPRLVKQAIGNYTQMQKDVQLYQSQIEAGKASYKKMQADLQKELQFVFQENARLTSLMEGKVPKDLLSLVELEKKAADLKGELEKALKENALLQKQVNELSEFQSLPNTVEMQQKEILEKCEELCLLKSEREKLLAEVADNEVRLKHMTEEIGKSKDELADAQLKYVKSEQEYVALKQLHEELEQNYVVASENNEQMKLQIDVLTKEAQESKATLDEMKLELCSKTKELEEKTAEHKQLLEVREDLIQTQQKLNEMEQLKEQEKMMELRLEAKDSEIQAVLQRLTGCQEEIKTLTQERDYLKQKEESLQAEADQLKEDIKDTVSMNILAHEELRDAQSSLKQSQDAVKKLEKNISEKESRILSVEEALETTTKELKTQISQMAEEIKVITSERDQLAEEKSQNNCRESDELQALKEQIVFLTQENNSLQVKLERLHLKKEEDGEGTSIHKKSMEQELCLLREELSQAQRKLQEMEEVKANECQRESERMERTDIIPKLHDYEEVSTMTEGDDHLKLQLENLQNERDHLTATIQETISRNSEMQEELRCAQNSLKQHQETIVELKGSILEKENQILKAQEALKETRDELQQKVTEVTDNLTHVSSEYGKLLAEKEQTERTVNEQIRQQLEKIASLNQEKDELQQMVETCKAERHQFEADCQESKERFLKVLTEMEHLHEELKHQKEQADIQKNVIANGEEKLRDTEEKLNEEIKKLEEKVFKLNEDLNLVTKERHQLLRELKEKTESESDELHQLEEQCRLLAEERAQLGEMLESVQAEKNKLEMNLQESVDKILETEKELKWQKELLSNEKMKAEEREEHLLKVQRQSETLEDSLTKKIQQLTERLNTVSCEKDQLLAESTSHSFQLKEQISSINREKDELQKLLRDVRSERDQLKTELQKNSEMYVEAKAKLECALEQLKQGSLNDVSIQVNALDNAEQMADDSLKETTLKIKELLDKFPNIEKRYECLSTVSLNLKNELNSQKARMAAILPQLPLEKSKQVKRLHTINEKVNSLLQSLLNKLKFLFSRVCFKKREYHAAVHKYAMELLEEKKKQGQLQAQIQCLKKTYLNQSERASQEFNISEVLRRLHLDAESILKDVSEMESELLSIEAGLQQEESARKETTEFWEACSGTHCDTEELEEKLNRDNERLLQVINFWNPKSKILLQLSSELDARTANYCKNADIELKQIKEKSEELLLELKTLQEQLGPGGSASLALQEENYRLHNKLKAAEQDIKAMEVKIRKLETVISEAEKDVKEKNDRISKLQAHIRIKTDTSELTQLQAKLNETEKCLRTALSENQSLQAKLDKGAELYKDEIDHLKTQLVKYDMERMKQSNSFDIKLANYKALVEHQEQQLRKLKEELRRAQQEQDATVVLEKAAPQPSQMPVTCGGGSGIVQSTHILVLKSEQAKLQKENSHLKKENDTLISNELQLKEELRKWKERALRWKEQSSRETTRGMVPRSPRKTVSYSLKEQMPSTSKEPISQEAVIQDISKPLPLTCPTNLFDNSSLVTLTDTRSAGTEPTEEHLKHWLLLKKRPKSLLQTSMSLRCKNWRNIQEGREAARGAEPPLSSLPFPRFATMVKEDIVNDNEDPVQTVCDRNGMIAMHEQSKEGPTADAKGTDGNIQTEETALLNHCAQQLPEPKAGSSIPERTWRQTFTCPPQGLLARTVTNVAIVVLVWAVVWSITGAECLPGGNLFGILFLYFFAVIGGKIFGFIKIGTLPPLPALLGMLLAGFLIRNLPFISDIVQINLRWSAALRNIALSIILTRAGLGLDPKALKKLKAVCLRLSFGPCLSETCTAAVLAYFLMRLPWQWGFILGFVLGAVSPAVVVPSMLILQAGGYGVEKGVPTLLMAAGSIDDILAITGFNTCLGMAFSSGSTLYNVLRGVVEVAVGIAAGGILGMFVRYFPSHDQASLAWKRSYFVLGLSMFAVFGSIYFGFPGSGGLCTLVLAFVAGVGWSDEKREVEKIVAVAWNIFQPFLFGLIGAEVSVMSLRPETVGLCVATLGIALAVRIIATFLMVCFAGFNFKEKVFVSLAWIPKATVQAAIGSLALDTARSHQDQELEKYGMDVLTVAFLAILITAPIGALVIGLAGPRLLQKAQTNSKEDDEGAEVGEEAEACEPS</sequence>
<dbReference type="CDD" id="cd06174">
    <property type="entry name" value="MFS"/>
    <property type="match status" value="1"/>
</dbReference>
<feature type="coiled-coil region" evidence="15">
    <location>
        <begin position="764"/>
        <end position="798"/>
    </location>
</feature>
<dbReference type="Proteomes" id="UP000190648">
    <property type="component" value="Unassembled WGS sequence"/>
</dbReference>
<organism evidence="19 20">
    <name type="scientific">Patagioenas fasciata monilis</name>
    <dbReference type="NCBI Taxonomy" id="372326"/>
    <lineage>
        <taxon>Eukaryota</taxon>
        <taxon>Metazoa</taxon>
        <taxon>Chordata</taxon>
        <taxon>Craniata</taxon>
        <taxon>Vertebrata</taxon>
        <taxon>Euteleostomi</taxon>
        <taxon>Archelosauria</taxon>
        <taxon>Archosauria</taxon>
        <taxon>Dinosauria</taxon>
        <taxon>Saurischia</taxon>
        <taxon>Theropoda</taxon>
        <taxon>Coelurosauria</taxon>
        <taxon>Aves</taxon>
        <taxon>Neognathae</taxon>
        <taxon>Neoaves</taxon>
        <taxon>Columbimorphae</taxon>
        <taxon>Columbiformes</taxon>
        <taxon>Columbidae</taxon>
        <taxon>Patagioenas</taxon>
    </lineage>
</organism>
<evidence type="ECO:0000313" key="20">
    <source>
        <dbReference type="Proteomes" id="UP000190648"/>
    </source>
</evidence>
<feature type="transmembrane region" description="Helical" evidence="17">
    <location>
        <begin position="2621"/>
        <end position="2638"/>
    </location>
</feature>
<dbReference type="STRING" id="372326.A0A1V4JVH5"/>
<dbReference type="CDD" id="cd01374">
    <property type="entry name" value="KISc_CENP_E"/>
    <property type="match status" value="1"/>
</dbReference>
<evidence type="ECO:0000256" key="13">
    <source>
        <dbReference type="ARBA" id="ARBA00081766"/>
    </source>
</evidence>
<dbReference type="Pfam" id="PF00225">
    <property type="entry name" value="Kinesin"/>
    <property type="match status" value="1"/>
</dbReference>
<evidence type="ECO:0000259" key="18">
    <source>
        <dbReference type="PROSITE" id="PS50067"/>
    </source>
</evidence>
<proteinExistence type="inferred from homology"/>
<dbReference type="GO" id="GO:0043515">
    <property type="term" value="F:kinetochore binding"/>
    <property type="evidence" value="ECO:0007669"/>
    <property type="project" value="UniProtKB-ARBA"/>
</dbReference>
<dbReference type="FunFam" id="3.40.850.10:FF:000026">
    <property type="entry name" value="Centromere-associated protein E"/>
    <property type="match status" value="1"/>
</dbReference>
<evidence type="ECO:0000256" key="4">
    <source>
        <dbReference type="ARBA" id="ARBA00022692"/>
    </source>
</evidence>
<dbReference type="GO" id="GO:0140694">
    <property type="term" value="P:membraneless organelle assembly"/>
    <property type="evidence" value="ECO:0007669"/>
    <property type="project" value="UniProtKB-ARBA"/>
</dbReference>
<evidence type="ECO:0000256" key="2">
    <source>
        <dbReference type="ARBA" id="ARBA00007367"/>
    </source>
</evidence>
<feature type="transmembrane region" description="Helical" evidence="17">
    <location>
        <begin position="2699"/>
        <end position="2727"/>
    </location>
</feature>
<dbReference type="GO" id="GO:0030071">
    <property type="term" value="P:regulation of mitotic metaphase/anaphase transition"/>
    <property type="evidence" value="ECO:0007669"/>
    <property type="project" value="UniProtKB-ARBA"/>
</dbReference>
<dbReference type="GO" id="GO:0000280">
    <property type="term" value="P:nuclear division"/>
    <property type="evidence" value="ECO:0007669"/>
    <property type="project" value="UniProtKB-ARBA"/>
</dbReference>
<reference evidence="19 20" key="1">
    <citation type="submission" date="2016-02" db="EMBL/GenBank/DDBJ databases">
        <title>Band-tailed pigeon sequencing and assembly.</title>
        <authorList>
            <person name="Soares A.E."/>
            <person name="Novak B.J."/>
            <person name="Rice E.S."/>
            <person name="O'Connell B."/>
            <person name="Chang D."/>
            <person name="Weber S."/>
            <person name="Shapiro B."/>
        </authorList>
    </citation>
    <scope>NUCLEOTIDE SEQUENCE [LARGE SCALE GENOMIC DNA]</scope>
    <source>
        <strain evidence="19">BTP2013</strain>
        <tissue evidence="19">Blood</tissue>
    </source>
</reference>
<evidence type="ECO:0000256" key="9">
    <source>
        <dbReference type="ARBA" id="ARBA00023054"/>
    </source>
</evidence>
<evidence type="ECO:0000256" key="12">
    <source>
        <dbReference type="ARBA" id="ARBA00070169"/>
    </source>
</evidence>
<keyword evidence="8" id="KW-0915">Sodium</keyword>
<name>A0A1V4JVH5_PATFA</name>
<feature type="coiled-coil region" evidence="15">
    <location>
        <begin position="520"/>
        <end position="658"/>
    </location>
</feature>
<dbReference type="InterPro" id="IPR027417">
    <property type="entry name" value="P-loop_NTPase"/>
</dbReference>
<feature type="coiled-coil region" evidence="15">
    <location>
        <begin position="2101"/>
        <end position="2149"/>
    </location>
</feature>
<feature type="transmembrane region" description="Helical" evidence="17">
    <location>
        <begin position="2398"/>
        <end position="2419"/>
    </location>
</feature>
<evidence type="ECO:0000256" key="5">
    <source>
        <dbReference type="ARBA" id="ARBA00022741"/>
    </source>
</evidence>
<dbReference type="FunFam" id="1.20.1530.20:FF:000012">
    <property type="entry name" value="sodium/hydrogen exchanger 9B2 isoform X1"/>
    <property type="match status" value="1"/>
</dbReference>
<dbReference type="InterPro" id="IPR019821">
    <property type="entry name" value="Kinesin_motor_CS"/>
</dbReference>
<gene>
    <name evidence="19" type="primary">CENPE</name>
    <name evidence="19" type="ORF">AV530_011870</name>
</gene>
<dbReference type="GO" id="GO:0008017">
    <property type="term" value="F:microtubule binding"/>
    <property type="evidence" value="ECO:0007669"/>
    <property type="project" value="InterPro"/>
</dbReference>
<evidence type="ECO:0000313" key="19">
    <source>
        <dbReference type="EMBL" id="OPJ75677.1"/>
    </source>
</evidence>
<dbReference type="Pfam" id="PF00999">
    <property type="entry name" value="Na_H_Exchanger"/>
    <property type="match status" value="1"/>
</dbReference>
<dbReference type="OrthoDB" id="21525at2759"/>
<protein>
    <recommendedName>
        <fullName evidence="12">Centromere-associated protein E</fullName>
    </recommendedName>
    <alternativeName>
        <fullName evidence="13">Centromere protein E</fullName>
    </alternativeName>
</protein>
<feature type="coiled-coil region" evidence="15">
    <location>
        <begin position="1877"/>
        <end position="2075"/>
    </location>
</feature>
<dbReference type="PANTHER" id="PTHR31102:SF1">
    <property type="entry name" value="CATION_H+ EXCHANGER DOMAIN-CONTAINING PROTEIN"/>
    <property type="match status" value="1"/>
</dbReference>
<dbReference type="SMART" id="SM00129">
    <property type="entry name" value="KISc"/>
    <property type="match status" value="1"/>
</dbReference>
<evidence type="ECO:0000256" key="3">
    <source>
        <dbReference type="ARBA" id="ARBA00022475"/>
    </source>
</evidence>
<accession>A0A1V4JVH5</accession>
<feature type="transmembrane region" description="Helical" evidence="17">
    <location>
        <begin position="2774"/>
        <end position="2794"/>
    </location>
</feature>
<feature type="coiled-coil region" evidence="15">
    <location>
        <begin position="1206"/>
        <end position="1607"/>
    </location>
</feature>
<evidence type="ECO:0000256" key="8">
    <source>
        <dbReference type="ARBA" id="ARBA00023053"/>
    </source>
</evidence>
<keyword evidence="11 14" id="KW-0505">Motor protein</keyword>